<keyword evidence="8" id="KW-1185">Reference proteome</keyword>
<dbReference type="CDD" id="cd00609">
    <property type="entry name" value="AAT_like"/>
    <property type="match status" value="1"/>
</dbReference>
<dbReference type="Pfam" id="PF00392">
    <property type="entry name" value="GntR"/>
    <property type="match status" value="1"/>
</dbReference>
<evidence type="ECO:0000256" key="3">
    <source>
        <dbReference type="ARBA" id="ARBA00023015"/>
    </source>
</evidence>
<keyword evidence="3" id="KW-0805">Transcription regulation</keyword>
<dbReference type="Proteomes" id="UP001271769">
    <property type="component" value="Unassembled WGS sequence"/>
</dbReference>
<dbReference type="PANTHER" id="PTHR46577:SF2">
    <property type="entry name" value="TRANSCRIPTIONAL REGULATORY PROTEIN"/>
    <property type="match status" value="1"/>
</dbReference>
<dbReference type="PANTHER" id="PTHR46577">
    <property type="entry name" value="HTH-TYPE TRANSCRIPTIONAL REGULATORY PROTEIN GABR"/>
    <property type="match status" value="1"/>
</dbReference>
<evidence type="ECO:0000256" key="1">
    <source>
        <dbReference type="ARBA" id="ARBA00005384"/>
    </source>
</evidence>
<gene>
    <name evidence="7" type="ORF">SMD31_18395</name>
</gene>
<dbReference type="Pfam" id="PF00155">
    <property type="entry name" value="Aminotran_1_2"/>
    <property type="match status" value="1"/>
</dbReference>
<dbReference type="InterPro" id="IPR036388">
    <property type="entry name" value="WH-like_DNA-bd_sf"/>
</dbReference>
<dbReference type="GO" id="GO:0008483">
    <property type="term" value="F:transaminase activity"/>
    <property type="evidence" value="ECO:0007669"/>
    <property type="project" value="UniProtKB-KW"/>
</dbReference>
<organism evidence="7 8">
    <name type="scientific">Dongia rigui</name>
    <dbReference type="NCBI Taxonomy" id="940149"/>
    <lineage>
        <taxon>Bacteria</taxon>
        <taxon>Pseudomonadati</taxon>
        <taxon>Pseudomonadota</taxon>
        <taxon>Alphaproteobacteria</taxon>
        <taxon>Rhodospirillales</taxon>
        <taxon>Dongiaceae</taxon>
        <taxon>Dongia</taxon>
    </lineage>
</organism>
<dbReference type="InterPro" id="IPR000524">
    <property type="entry name" value="Tscrpt_reg_HTH_GntR"/>
</dbReference>
<keyword evidence="4" id="KW-0238">DNA-binding</keyword>
<dbReference type="Gene3D" id="3.40.640.10">
    <property type="entry name" value="Type I PLP-dependent aspartate aminotransferase-like (Major domain)"/>
    <property type="match status" value="1"/>
</dbReference>
<comment type="similarity">
    <text evidence="1">In the C-terminal section; belongs to the class-I pyridoxal-phosphate-dependent aminotransferase family.</text>
</comment>
<dbReference type="InterPro" id="IPR036390">
    <property type="entry name" value="WH_DNA-bd_sf"/>
</dbReference>
<evidence type="ECO:0000259" key="6">
    <source>
        <dbReference type="PROSITE" id="PS50949"/>
    </source>
</evidence>
<dbReference type="InterPro" id="IPR051446">
    <property type="entry name" value="HTH_trans_reg/aminotransferase"/>
</dbReference>
<proteinExistence type="inferred from homology"/>
<dbReference type="SUPFAM" id="SSF46785">
    <property type="entry name" value="Winged helix' DNA-binding domain"/>
    <property type="match status" value="1"/>
</dbReference>
<dbReference type="InterPro" id="IPR004839">
    <property type="entry name" value="Aminotransferase_I/II_large"/>
</dbReference>
<evidence type="ECO:0000256" key="4">
    <source>
        <dbReference type="ARBA" id="ARBA00023125"/>
    </source>
</evidence>
<evidence type="ECO:0000313" key="7">
    <source>
        <dbReference type="EMBL" id="MDY0873917.1"/>
    </source>
</evidence>
<feature type="domain" description="HTH gntR-type" evidence="6">
    <location>
        <begin position="10"/>
        <end position="78"/>
    </location>
</feature>
<reference evidence="7 8" key="1">
    <citation type="journal article" date="2013" name="Antonie Van Leeuwenhoek">
        <title>Dongia rigui sp. nov., isolated from freshwater of a large wetland in Korea.</title>
        <authorList>
            <person name="Baik K.S."/>
            <person name="Hwang Y.M."/>
            <person name="Choi J.S."/>
            <person name="Kwon J."/>
            <person name="Seong C.N."/>
        </authorList>
    </citation>
    <scope>NUCLEOTIDE SEQUENCE [LARGE SCALE GENOMIC DNA]</scope>
    <source>
        <strain evidence="7 8">04SU4-P</strain>
    </source>
</reference>
<protein>
    <submittedName>
        <fullName evidence="7">PLP-dependent aminotransferase family protein</fullName>
    </submittedName>
</protein>
<dbReference type="PROSITE" id="PS50949">
    <property type="entry name" value="HTH_GNTR"/>
    <property type="match status" value="1"/>
</dbReference>
<evidence type="ECO:0000256" key="5">
    <source>
        <dbReference type="ARBA" id="ARBA00023163"/>
    </source>
</evidence>
<dbReference type="InterPro" id="IPR015421">
    <property type="entry name" value="PyrdxlP-dep_Trfase_major"/>
</dbReference>
<dbReference type="CDD" id="cd07377">
    <property type="entry name" value="WHTH_GntR"/>
    <property type="match status" value="1"/>
</dbReference>
<keyword evidence="2" id="KW-0663">Pyridoxal phosphate</keyword>
<dbReference type="EMBL" id="JAXCLX010000003">
    <property type="protein sequence ID" value="MDY0873917.1"/>
    <property type="molecule type" value="Genomic_DNA"/>
</dbReference>
<keyword evidence="7" id="KW-0808">Transferase</keyword>
<dbReference type="SUPFAM" id="SSF53383">
    <property type="entry name" value="PLP-dependent transferases"/>
    <property type="match status" value="1"/>
</dbReference>
<dbReference type="Gene3D" id="1.10.10.10">
    <property type="entry name" value="Winged helix-like DNA-binding domain superfamily/Winged helix DNA-binding domain"/>
    <property type="match status" value="1"/>
</dbReference>
<evidence type="ECO:0000313" key="8">
    <source>
        <dbReference type="Proteomes" id="UP001271769"/>
    </source>
</evidence>
<dbReference type="InterPro" id="IPR015424">
    <property type="entry name" value="PyrdxlP-dep_Trfase"/>
</dbReference>
<evidence type="ECO:0000256" key="2">
    <source>
        <dbReference type="ARBA" id="ARBA00022898"/>
    </source>
</evidence>
<keyword evidence="5" id="KW-0804">Transcription</keyword>
<keyword evidence="7" id="KW-0032">Aminotransferase</keyword>
<accession>A0ABU5E2U0</accession>
<comment type="caution">
    <text evidence="7">The sequence shown here is derived from an EMBL/GenBank/DDBJ whole genome shotgun (WGS) entry which is preliminary data.</text>
</comment>
<dbReference type="RefSeq" id="WP_320502388.1">
    <property type="nucleotide sequence ID" value="NZ_JAXCLX010000003.1"/>
</dbReference>
<sequence length="474" mass="51476">MDLDLTLESGSLTQRIAGALGKRMANGALGAGERLPSVRRLAGRLGVSPFTVVAAYDRLVADGLVVARAKSGFFVAGRTQTPPLSLDPLPSAKMGVNPIWMMRRSLTLDPKQPKPGCGWLPQDWLPDAALRSALRALSRAPEAGLLEYGVPLGFRPLRDLLARRLNEIEVPAVPEHILLMDGASQAIDLVCRYLIQPDDAVLVDDPGYFNFHAAVRAQRGRLLPVPMTPQGPDLAAMEQLAKTHQPKLYLTNAGLQNPTGAKISLAVAHRLLALAQRYDFRILEDDIFRDFESQPSPRLAALDGLQRVIHMASFSKTLSAATRIGYLAADPATIADLADLKLAMSFGNNELSAQLVHHLLIDGSYRKHVAAIRDRLAKVRFQVARKLASLGFSPWLGAGADTGEGLFLWLALPPDKKGRQRLAVETALAAQEAGIVLAPGNVFSAEAVWPHHLRFNVAQSQDSRTFAFLKSYLS</sequence>
<name>A0ABU5E2U0_9PROT</name>
<dbReference type="SMART" id="SM00345">
    <property type="entry name" value="HTH_GNTR"/>
    <property type="match status" value="1"/>
</dbReference>